<dbReference type="Proteomes" id="UP000741863">
    <property type="component" value="Unassembled WGS sequence"/>
</dbReference>
<evidence type="ECO:0000256" key="1">
    <source>
        <dbReference type="ARBA" id="ARBA00010894"/>
    </source>
</evidence>
<reference evidence="3 4" key="1">
    <citation type="submission" date="2021-01" db="EMBL/GenBank/DDBJ databases">
        <title>Genomic Encyclopedia of Type Strains, Phase IV (KMG-IV): sequencing the most valuable type-strain genomes for metagenomic binning, comparative biology and taxonomic classification.</title>
        <authorList>
            <person name="Goeker M."/>
        </authorList>
    </citation>
    <scope>NUCLEOTIDE SEQUENCE [LARGE SCALE GENOMIC DNA]</scope>
    <source>
        <strain evidence="3 4">DSM 25540</strain>
    </source>
</reference>
<proteinExistence type="inferred from homology"/>
<keyword evidence="2" id="KW-1133">Transmembrane helix</keyword>
<dbReference type="InterPro" id="IPR003425">
    <property type="entry name" value="CCB3/YggT"/>
</dbReference>
<sequence length="88" mass="9614">MSGFMAMIGQIVLMAMSLYQIAVIIYVLSSWLPGLRESGFGQALATIVEPYLEPFRRIIPNLGMIDISPIVALIALALARQGVIAIFF</sequence>
<comment type="similarity">
    <text evidence="1">Belongs to the YggT family.</text>
</comment>
<feature type="transmembrane region" description="Helical" evidence="2">
    <location>
        <begin position="58"/>
        <end position="79"/>
    </location>
</feature>
<accession>A0ABS2PAS2</accession>
<dbReference type="PANTHER" id="PTHR33219">
    <property type="entry name" value="YLMG HOMOLOG PROTEIN 2, CHLOROPLASTIC"/>
    <property type="match status" value="1"/>
</dbReference>
<keyword evidence="2" id="KW-0472">Membrane</keyword>
<dbReference type="PANTHER" id="PTHR33219:SF14">
    <property type="entry name" value="PROTEIN COFACTOR ASSEMBLY OF COMPLEX C SUBUNIT B CCB3, CHLOROPLASTIC-RELATED"/>
    <property type="match status" value="1"/>
</dbReference>
<protein>
    <submittedName>
        <fullName evidence="3">YggT family protein</fullName>
    </submittedName>
</protein>
<comment type="caution">
    <text evidence="3">The sequence shown here is derived from an EMBL/GenBank/DDBJ whole genome shotgun (WGS) entry which is preliminary data.</text>
</comment>
<organism evidence="3 4">
    <name type="scientific">Geomicrobium sediminis</name>
    <dbReference type="NCBI Taxonomy" id="1347788"/>
    <lineage>
        <taxon>Bacteria</taxon>
        <taxon>Bacillati</taxon>
        <taxon>Bacillota</taxon>
        <taxon>Bacilli</taxon>
        <taxon>Bacillales</taxon>
        <taxon>Geomicrobium</taxon>
    </lineage>
</organism>
<keyword evidence="4" id="KW-1185">Reference proteome</keyword>
<evidence type="ECO:0000313" key="3">
    <source>
        <dbReference type="EMBL" id="MBM7632509.1"/>
    </source>
</evidence>
<name>A0ABS2PAS2_9BACL</name>
<keyword evidence="2" id="KW-0812">Transmembrane</keyword>
<gene>
    <name evidence="3" type="ORF">JOD17_001603</name>
</gene>
<evidence type="ECO:0000313" key="4">
    <source>
        <dbReference type="Proteomes" id="UP000741863"/>
    </source>
</evidence>
<feature type="transmembrane region" description="Helical" evidence="2">
    <location>
        <begin position="12"/>
        <end position="32"/>
    </location>
</feature>
<evidence type="ECO:0000256" key="2">
    <source>
        <dbReference type="SAM" id="Phobius"/>
    </source>
</evidence>
<dbReference type="EMBL" id="JAFBEC010000004">
    <property type="protein sequence ID" value="MBM7632509.1"/>
    <property type="molecule type" value="Genomic_DNA"/>
</dbReference>
<dbReference type="Pfam" id="PF02325">
    <property type="entry name" value="CCB3_YggT"/>
    <property type="match status" value="1"/>
</dbReference>